<dbReference type="InterPro" id="IPR000209">
    <property type="entry name" value="Peptidase_S8/S53_dom"/>
</dbReference>
<dbReference type="GO" id="GO:0004252">
    <property type="term" value="F:serine-type endopeptidase activity"/>
    <property type="evidence" value="ECO:0007669"/>
    <property type="project" value="InterPro"/>
</dbReference>
<dbReference type="InterPro" id="IPR015500">
    <property type="entry name" value="Peptidase_S8_subtilisin-rel"/>
</dbReference>
<evidence type="ECO:0000256" key="4">
    <source>
        <dbReference type="ARBA" id="ARBA00022825"/>
    </source>
</evidence>
<keyword evidence="3" id="KW-0378">Hydrolase</keyword>
<feature type="transmembrane region" description="Helical" evidence="5">
    <location>
        <begin position="12"/>
        <end position="29"/>
    </location>
</feature>
<sequence>MYISENPIFRAIYASIFLMITSTIALAVTPDIQASKPFDAALQADKKAEKVKYKPDELLVKFKTKIETNKLNTLTHLSGVGISSTNLDILSAKQFNVIKNNNKLGMQNKLGVQNNNQTNLDNWNNWDNWWHIKLAKGTDLQRALNILSSRQDIEFVEYNYEIRTLVTPNDPHFDSLWGLHNTQQTGGVFDADIDASEAWDSNTGDANIIIAVIDTGVDYGHEDLAGNMWKNPGEIAGNLIDDDGNGYVDDVHGYDFSNTDSDPFDDHGHGTHVSGTIAGVGNNGIGVVGVNWNAKIMAVKFLGAGGGGYVSDAIDGVIYAVNNGAKILNNSWGGGGFSQALLEVIYAANDAGVLFVTAAGNKGRNNDIRPYYPSSYVAPNMISVAATDHNDQLAVFSSYGASTVHLGAPGVKTLSTVPTGSCPMCSRNGYREAKGTSMATPHVSGAAALLLDRMPMLSIGGIKSRLMNSTDQISALSGVTISGGRLNIAAALAYKPNISVTIAPLSQSVLPGETATYTVTITSLGNTTEQISLSLDSLDIGITASLADTRLTPPIGGSITTTLTVTAASNIARGYFFVQIQAADDIGQIFSSTAATLRVLRPDVDISISPSKQEVSPGGSTTYDVVFTSIDGFSSAFNISTVPPHSSISMNMSPTQVILQADGTAVATISASTSTTTPIQLYTFTVTASDAQSTRGIDAQLHVLDTDLVMTALSTSSTDVNTGETIMANSTITNQGTSDTTTTFYIGYYLSSDATITTADTQIGSRYIYRTAAGASFTRTTSVTIPSDLAIGTYYLGAIADHTDRQIESNEDNNVRVAATPLQVIEDVDLVISSVSTPDSQVYRGAPISVTHTIHNAGGSPTDSGSWVGIYLSSDATITTADTRIGSRYIFRMAAGVSFTRTISFIIPSSLAVGTYYLGAIADDTDLQTESNEDNNVRVATTPLQVSQEVDLVISSVSTPDNQVYRGAPISVTHTIHNAGGSPTDSGSWVGIYLSSDATITTADTRIGSRYISRMAAGVSFTRTISFIIPSSLAVGTYYLGAIADDTDLQTESNEDNNGLTATIPLSID</sequence>
<dbReference type="PANTHER" id="PTHR43399">
    <property type="entry name" value="SUBTILISIN-RELATED"/>
    <property type="match status" value="1"/>
</dbReference>
<keyword evidence="5" id="KW-1133">Transmembrane helix</keyword>
<evidence type="ECO:0000256" key="2">
    <source>
        <dbReference type="ARBA" id="ARBA00022670"/>
    </source>
</evidence>
<dbReference type="InterPro" id="IPR034204">
    <property type="entry name" value="PfSUB1-like_cat_dom"/>
</dbReference>
<name>A0A3B1B3S1_9ZZZZ</name>
<organism evidence="8">
    <name type="scientific">hydrothermal vent metagenome</name>
    <dbReference type="NCBI Taxonomy" id="652676"/>
    <lineage>
        <taxon>unclassified sequences</taxon>
        <taxon>metagenomes</taxon>
        <taxon>ecological metagenomes</taxon>
    </lineage>
</organism>
<dbReference type="EMBL" id="UOFU01000400">
    <property type="protein sequence ID" value="VAX04940.1"/>
    <property type="molecule type" value="Genomic_DNA"/>
</dbReference>
<dbReference type="InterPro" id="IPR013783">
    <property type="entry name" value="Ig-like_fold"/>
</dbReference>
<evidence type="ECO:0000256" key="5">
    <source>
        <dbReference type="SAM" id="Phobius"/>
    </source>
</evidence>
<dbReference type="Pfam" id="PF07705">
    <property type="entry name" value="CARDB"/>
    <property type="match status" value="3"/>
</dbReference>
<dbReference type="InterPro" id="IPR022398">
    <property type="entry name" value="Peptidase_S8_His-AS"/>
</dbReference>
<dbReference type="Gene3D" id="2.60.40.10">
    <property type="entry name" value="Immunoglobulins"/>
    <property type="match status" value="3"/>
</dbReference>
<dbReference type="PROSITE" id="PS00136">
    <property type="entry name" value="SUBTILASE_ASP"/>
    <property type="match status" value="1"/>
</dbReference>
<keyword evidence="5" id="KW-0812">Transmembrane</keyword>
<dbReference type="PROSITE" id="PS51892">
    <property type="entry name" value="SUBTILASE"/>
    <property type="match status" value="1"/>
</dbReference>
<dbReference type="Gene3D" id="3.40.50.200">
    <property type="entry name" value="Peptidase S8/S53 domain"/>
    <property type="match status" value="1"/>
</dbReference>
<dbReference type="InterPro" id="IPR023828">
    <property type="entry name" value="Peptidase_S8_Ser-AS"/>
</dbReference>
<dbReference type="PRINTS" id="PR00723">
    <property type="entry name" value="SUBTILISIN"/>
</dbReference>
<evidence type="ECO:0000256" key="3">
    <source>
        <dbReference type="ARBA" id="ARBA00022801"/>
    </source>
</evidence>
<accession>A0A3B1B3S1</accession>
<evidence type="ECO:0000313" key="8">
    <source>
        <dbReference type="EMBL" id="VAX04940.1"/>
    </source>
</evidence>
<dbReference type="Pfam" id="PF00082">
    <property type="entry name" value="Peptidase_S8"/>
    <property type="match status" value="1"/>
</dbReference>
<dbReference type="InterPro" id="IPR011635">
    <property type="entry name" value="CARDB"/>
</dbReference>
<keyword evidence="5" id="KW-0472">Membrane</keyword>
<reference evidence="8" key="1">
    <citation type="submission" date="2018-06" db="EMBL/GenBank/DDBJ databases">
        <authorList>
            <person name="Zhirakovskaya E."/>
        </authorList>
    </citation>
    <scope>NUCLEOTIDE SEQUENCE</scope>
</reference>
<protein>
    <submittedName>
        <fullName evidence="8">Serine protease, subtilase family</fullName>
    </submittedName>
</protein>
<dbReference type="PANTHER" id="PTHR43399:SF4">
    <property type="entry name" value="CELL WALL-ASSOCIATED PROTEASE"/>
    <property type="match status" value="1"/>
</dbReference>
<dbReference type="SUPFAM" id="SSF52743">
    <property type="entry name" value="Subtilisin-like"/>
    <property type="match status" value="1"/>
</dbReference>
<proteinExistence type="inferred from homology"/>
<dbReference type="InterPro" id="IPR036852">
    <property type="entry name" value="Peptidase_S8/S53_dom_sf"/>
</dbReference>
<evidence type="ECO:0000259" key="6">
    <source>
        <dbReference type="Pfam" id="PF00082"/>
    </source>
</evidence>
<dbReference type="AlphaFoldDB" id="A0A3B1B3S1"/>
<evidence type="ECO:0000259" key="7">
    <source>
        <dbReference type="Pfam" id="PF07705"/>
    </source>
</evidence>
<dbReference type="PROSITE" id="PS00138">
    <property type="entry name" value="SUBTILASE_SER"/>
    <property type="match status" value="1"/>
</dbReference>
<dbReference type="InterPro" id="IPR023827">
    <property type="entry name" value="Peptidase_S8_Asp-AS"/>
</dbReference>
<gene>
    <name evidence="8" type="ORF">MNBD_GAMMA20-593</name>
</gene>
<keyword evidence="4" id="KW-0720">Serine protease</keyword>
<dbReference type="PROSITE" id="PS00137">
    <property type="entry name" value="SUBTILASE_HIS"/>
    <property type="match status" value="1"/>
</dbReference>
<feature type="domain" description="CARDB" evidence="7">
    <location>
        <begin position="829"/>
        <end position="938"/>
    </location>
</feature>
<dbReference type="CDD" id="cd07473">
    <property type="entry name" value="Peptidases_S8_Subtilisin_like"/>
    <property type="match status" value="1"/>
</dbReference>
<feature type="domain" description="CARDB" evidence="7">
    <location>
        <begin position="951"/>
        <end position="1061"/>
    </location>
</feature>
<keyword evidence="2 8" id="KW-0645">Protease</keyword>
<feature type="domain" description="Peptidase S8/S53" evidence="6">
    <location>
        <begin position="206"/>
        <end position="470"/>
    </location>
</feature>
<dbReference type="GO" id="GO:0006508">
    <property type="term" value="P:proteolysis"/>
    <property type="evidence" value="ECO:0007669"/>
    <property type="project" value="UniProtKB-KW"/>
</dbReference>
<dbReference type="InterPro" id="IPR051048">
    <property type="entry name" value="Peptidase_S8/S53_subtilisin"/>
</dbReference>
<feature type="domain" description="CARDB" evidence="7">
    <location>
        <begin position="707"/>
        <end position="816"/>
    </location>
</feature>
<evidence type="ECO:0000256" key="1">
    <source>
        <dbReference type="ARBA" id="ARBA00011073"/>
    </source>
</evidence>
<comment type="similarity">
    <text evidence="1">Belongs to the peptidase S8 family.</text>
</comment>